<dbReference type="EMBL" id="GALX01002814">
    <property type="protein sequence ID" value="JAB65652.1"/>
    <property type="molecule type" value="Transcribed_RNA"/>
</dbReference>
<dbReference type="AlphaFoldDB" id="V5GVE6"/>
<dbReference type="PANTHER" id="PTHR33223">
    <property type="entry name" value="CCHC-TYPE DOMAIN-CONTAINING PROTEIN"/>
    <property type="match status" value="1"/>
</dbReference>
<dbReference type="PANTHER" id="PTHR33223:SF6">
    <property type="entry name" value="CCHC-TYPE DOMAIN-CONTAINING PROTEIN"/>
    <property type="match status" value="1"/>
</dbReference>
<evidence type="ECO:0008006" key="2">
    <source>
        <dbReference type="Google" id="ProtNLM"/>
    </source>
</evidence>
<reference evidence="1" key="1">
    <citation type="submission" date="2013-07" db="EMBL/GenBank/DDBJ databases">
        <title>Midgut Transcriptome Profiling of Anoplphora glabripennis, a Lignocellulose Degrading, Wood-Boring Cerambycid.</title>
        <authorList>
            <person name="Scully E.D."/>
            <person name="Hoover K."/>
            <person name="Carlson J.E."/>
            <person name="Tien M."/>
            <person name="Geib S.M."/>
        </authorList>
    </citation>
    <scope>NUCLEOTIDE SEQUENCE</scope>
</reference>
<accession>V5GVE6</accession>
<protein>
    <recommendedName>
        <fullName evidence="2">Retrotransposon gag domain-containing protein</fullName>
    </recommendedName>
</protein>
<name>V5GVE6_ANOGL</name>
<organism evidence="1">
    <name type="scientific">Anoplophora glabripennis</name>
    <name type="common">Asian longhorn beetle</name>
    <name type="synonym">Anoplophora nobilis</name>
    <dbReference type="NCBI Taxonomy" id="217634"/>
    <lineage>
        <taxon>Eukaryota</taxon>
        <taxon>Metazoa</taxon>
        <taxon>Ecdysozoa</taxon>
        <taxon>Arthropoda</taxon>
        <taxon>Hexapoda</taxon>
        <taxon>Insecta</taxon>
        <taxon>Pterygota</taxon>
        <taxon>Neoptera</taxon>
        <taxon>Endopterygota</taxon>
        <taxon>Coleoptera</taxon>
        <taxon>Polyphaga</taxon>
        <taxon>Cucujiformia</taxon>
        <taxon>Chrysomeloidea</taxon>
        <taxon>Cerambycidae</taxon>
        <taxon>Lamiinae</taxon>
        <taxon>Lamiini</taxon>
        <taxon>Anoplophora</taxon>
    </lineage>
</organism>
<sequence length="199" mass="22591">MTTNQIPTPAGAAAAAVPPVAGQYAPMMAYSLGMVTVDNVTGKDISRYFDRLEQRAELDGWTELETLRIFKYKCIGDAYDFLSSDSTLRELGYRDLKAKFLEHFATTLLPGEYQLSLNKCYQRHDESVTGFCTQLRLIGTKLLKEDLKNATQEEKAGIRKKNQELILNQFKMGLRRDILKEVGLMLLREDNLTLEKAEE</sequence>
<evidence type="ECO:0000313" key="1">
    <source>
        <dbReference type="EMBL" id="JAB65652.1"/>
    </source>
</evidence>
<proteinExistence type="predicted"/>